<dbReference type="Gene3D" id="3.40.50.850">
    <property type="entry name" value="Isochorismatase-like"/>
    <property type="match status" value="1"/>
</dbReference>
<sequence length="183" mass="20458">MSRKALIIIDVQNDYFENGAIELVNPVEASLNVAKVMKHFRENNLPIAHIQHVSANPEAVPIFVKGTKGVEIHENVKPLEEEHIFEKFYPNSFRETGLLDYLKENDVSEVIITGMMTHMCVDATTRAAFDLGYKCTVIGDACASRDLEINGKTVKADDVHHAFLAALAFFYAEIKSTEEFLSA</sequence>
<gene>
    <name evidence="3" type="ORF">SAMN04488023_11989</name>
</gene>
<dbReference type="AlphaFoldDB" id="A0A1H9SU50"/>
<dbReference type="SUPFAM" id="SSF52499">
    <property type="entry name" value="Isochorismatase-like hydrolases"/>
    <property type="match status" value="1"/>
</dbReference>
<dbReference type="Proteomes" id="UP000199572">
    <property type="component" value="Unassembled WGS sequence"/>
</dbReference>
<evidence type="ECO:0000259" key="2">
    <source>
        <dbReference type="Pfam" id="PF00857"/>
    </source>
</evidence>
<dbReference type="GO" id="GO:0016787">
    <property type="term" value="F:hydrolase activity"/>
    <property type="evidence" value="ECO:0007669"/>
    <property type="project" value="UniProtKB-KW"/>
</dbReference>
<dbReference type="EMBL" id="FOGG01000019">
    <property type="protein sequence ID" value="SER88418.1"/>
    <property type="molecule type" value="Genomic_DNA"/>
</dbReference>
<dbReference type="InterPro" id="IPR050272">
    <property type="entry name" value="Isochorismatase-like_hydrls"/>
</dbReference>
<dbReference type="PANTHER" id="PTHR43540:SF1">
    <property type="entry name" value="ISOCHORISMATASE HYDROLASE"/>
    <property type="match status" value="1"/>
</dbReference>
<evidence type="ECO:0000313" key="3">
    <source>
        <dbReference type="EMBL" id="SER88418.1"/>
    </source>
</evidence>
<accession>A0A1H9SU50</accession>
<evidence type="ECO:0000256" key="1">
    <source>
        <dbReference type="ARBA" id="ARBA00022801"/>
    </source>
</evidence>
<keyword evidence="4" id="KW-1185">Reference proteome</keyword>
<dbReference type="STRING" id="390241.SAMN04488023_11989"/>
<dbReference type="Pfam" id="PF00857">
    <property type="entry name" value="Isochorismatase"/>
    <property type="match status" value="1"/>
</dbReference>
<dbReference type="OrthoDB" id="9791276at2"/>
<evidence type="ECO:0000313" key="4">
    <source>
        <dbReference type="Proteomes" id="UP000199572"/>
    </source>
</evidence>
<dbReference type="InterPro" id="IPR036380">
    <property type="entry name" value="Isochorismatase-like_sf"/>
</dbReference>
<feature type="domain" description="Isochorismatase-like" evidence="2">
    <location>
        <begin position="5"/>
        <end position="148"/>
    </location>
</feature>
<reference evidence="3 4" key="1">
    <citation type="submission" date="2016-10" db="EMBL/GenBank/DDBJ databases">
        <authorList>
            <person name="de Groot N.N."/>
        </authorList>
    </citation>
    <scope>NUCLEOTIDE SEQUENCE [LARGE SCALE GENOMIC DNA]</scope>
    <source>
        <strain evidence="3 4">DSM 18610</strain>
    </source>
</reference>
<keyword evidence="1" id="KW-0378">Hydrolase</keyword>
<organism evidence="3 4">
    <name type="scientific">Pedobacter rhizosphaerae</name>
    <dbReference type="NCBI Taxonomy" id="390241"/>
    <lineage>
        <taxon>Bacteria</taxon>
        <taxon>Pseudomonadati</taxon>
        <taxon>Bacteroidota</taxon>
        <taxon>Sphingobacteriia</taxon>
        <taxon>Sphingobacteriales</taxon>
        <taxon>Sphingobacteriaceae</taxon>
        <taxon>Pedobacter</taxon>
    </lineage>
</organism>
<dbReference type="PANTHER" id="PTHR43540">
    <property type="entry name" value="PEROXYUREIDOACRYLATE/UREIDOACRYLATE AMIDOHYDROLASE-RELATED"/>
    <property type="match status" value="1"/>
</dbReference>
<dbReference type="RefSeq" id="WP_090885901.1">
    <property type="nucleotide sequence ID" value="NZ_FOGG01000019.1"/>
</dbReference>
<name>A0A1H9SU50_9SPHI</name>
<dbReference type="InterPro" id="IPR000868">
    <property type="entry name" value="Isochorismatase-like_dom"/>
</dbReference>
<protein>
    <submittedName>
        <fullName evidence="3">Nicotinamidase-related amidase</fullName>
    </submittedName>
</protein>
<proteinExistence type="predicted"/>
<dbReference type="CDD" id="cd01014">
    <property type="entry name" value="nicotinamidase_related"/>
    <property type="match status" value="1"/>
</dbReference>